<evidence type="ECO:0000313" key="1">
    <source>
        <dbReference type="EMBL" id="SVE38376.1"/>
    </source>
</evidence>
<dbReference type="AlphaFoldDB" id="A0A383D1G7"/>
<dbReference type="EMBL" id="UINC01213548">
    <property type="protein sequence ID" value="SVE38376.1"/>
    <property type="molecule type" value="Genomic_DNA"/>
</dbReference>
<organism evidence="1">
    <name type="scientific">marine metagenome</name>
    <dbReference type="NCBI Taxonomy" id="408172"/>
    <lineage>
        <taxon>unclassified sequences</taxon>
        <taxon>metagenomes</taxon>
        <taxon>ecological metagenomes</taxon>
    </lineage>
</organism>
<proteinExistence type="predicted"/>
<name>A0A383D1G7_9ZZZZ</name>
<protein>
    <submittedName>
        <fullName evidence="1">Uncharacterized protein</fullName>
    </submittedName>
</protein>
<reference evidence="1" key="1">
    <citation type="submission" date="2018-05" db="EMBL/GenBank/DDBJ databases">
        <authorList>
            <person name="Lanie J.A."/>
            <person name="Ng W.-L."/>
            <person name="Kazmierczak K.M."/>
            <person name="Andrzejewski T.M."/>
            <person name="Davidsen T.M."/>
            <person name="Wayne K.J."/>
            <person name="Tettelin H."/>
            <person name="Glass J.I."/>
            <person name="Rusch D."/>
            <person name="Podicherti R."/>
            <person name="Tsui H.-C.T."/>
            <person name="Winkler M.E."/>
        </authorList>
    </citation>
    <scope>NUCLEOTIDE SEQUENCE</scope>
</reference>
<gene>
    <name evidence="1" type="ORF">METZ01_LOCUS491230</name>
</gene>
<sequence>MGKIGRIIKANDDLYELLGTQSARETDDKGTEYWKKAWGANSVLRNGDVYYFCRSIINAEFEDIKEE</sequence>
<accession>A0A383D1G7</accession>